<dbReference type="FunCoup" id="A0A7R8URW2">
    <property type="interactions" value="170"/>
</dbReference>
<evidence type="ECO:0000256" key="5">
    <source>
        <dbReference type="ARBA" id="ARBA00023242"/>
    </source>
</evidence>
<dbReference type="GO" id="GO:0005634">
    <property type="term" value="C:nucleus"/>
    <property type="evidence" value="ECO:0007669"/>
    <property type="project" value="InterPro"/>
</dbReference>
<name>A0A7R8URW2_HERIL</name>
<dbReference type="SUPFAM" id="SSF57716">
    <property type="entry name" value="Glucocorticoid receptor-like (DNA-binding domain)"/>
    <property type="match status" value="1"/>
</dbReference>
<dbReference type="PANTHER" id="PTHR24388">
    <property type="entry name" value="ZINC FINGER PROTEIN"/>
    <property type="match status" value="1"/>
</dbReference>
<comment type="similarity">
    <text evidence="6">Belongs to the snail C2H2-type zinc-finger protein family.</text>
</comment>
<keyword evidence="3 7" id="KW-0863">Zinc-finger</keyword>
<dbReference type="InParanoid" id="A0A7R8URW2"/>
<feature type="binding site" evidence="8">
    <location>
        <position position="54"/>
    </location>
    <ligand>
        <name>Zn(2+)</name>
        <dbReference type="ChEBI" id="CHEBI:29105"/>
    </ligand>
</feature>
<dbReference type="GO" id="GO:0032502">
    <property type="term" value="P:developmental process"/>
    <property type="evidence" value="ECO:0007669"/>
    <property type="project" value="UniProtKB-ARBA"/>
</dbReference>
<protein>
    <submittedName>
        <fullName evidence="12">Uncharacterized protein</fullName>
    </submittedName>
</protein>
<evidence type="ECO:0000259" key="10">
    <source>
        <dbReference type="PROSITE" id="PS50157"/>
    </source>
</evidence>
<keyword evidence="1 8" id="KW-0479">Metal-binding</keyword>
<sequence>MPTAWQRWCRLCAKKDSTIDVFLENEDHFDVGALIHKFFQLPISPDDKAPSTICTSCYRFLLSLNKFSDRVVKVQTMYAMIIDDKINPIDFLSLEFQFDLNQDKPLDLNIAATSPVAHRSYQSSEESAPNYARGNHRLAAEDASIEPGTNPDVSMDYLVKDDDTSEIVTANSLPEFDESEDSGNEEEIINEVQPTAKTEPSKKKGRKPKEPPFPCTKCDKVFLKRKAFRAHYSTCQKEFTCQQCGKKFRSRIGAIQHQLTHLEPDKRPAFPCPHCDKRFTKATNIQTHIRAVHFGERPFVCECCGKTFATKGALKAHEVTHISEMSFECKKCSKKFKSIQNLKVHEETHMEAGYSCPVCNHVLKTKRTLRTHMAVHSDVKKHKCTVCDRGFKRGLHLKNHMATHSGERPHKCLFCVKTFVHGSDCRNHMKKDHPHESSEEMMES</sequence>
<feature type="domain" description="C2H2-type" evidence="10">
    <location>
        <begin position="327"/>
        <end position="349"/>
    </location>
</feature>
<dbReference type="Gene3D" id="3.30.160.60">
    <property type="entry name" value="Classic Zinc Finger"/>
    <property type="match status" value="7"/>
</dbReference>
<keyword evidence="5" id="KW-0539">Nucleus</keyword>
<evidence type="ECO:0000256" key="9">
    <source>
        <dbReference type="SAM" id="MobiDB-lite"/>
    </source>
</evidence>
<evidence type="ECO:0000256" key="2">
    <source>
        <dbReference type="ARBA" id="ARBA00022737"/>
    </source>
</evidence>
<dbReference type="Proteomes" id="UP000594454">
    <property type="component" value="Chromosome 3"/>
</dbReference>
<evidence type="ECO:0000256" key="8">
    <source>
        <dbReference type="PROSITE-ProRule" id="PRU01263"/>
    </source>
</evidence>
<proteinExistence type="inferred from homology"/>
<dbReference type="SMART" id="SM00355">
    <property type="entry name" value="ZnF_C2H2"/>
    <property type="match status" value="8"/>
</dbReference>
<evidence type="ECO:0000259" key="11">
    <source>
        <dbReference type="PROSITE" id="PS51915"/>
    </source>
</evidence>
<feature type="domain" description="C2H2-type" evidence="10">
    <location>
        <begin position="270"/>
        <end position="298"/>
    </location>
</feature>
<dbReference type="PANTHER" id="PTHR24388:SF53">
    <property type="entry name" value="CHORION TRANSCRIPTION FACTOR CF2-RELATED"/>
    <property type="match status" value="1"/>
</dbReference>
<organism evidence="12 13">
    <name type="scientific">Hermetia illucens</name>
    <name type="common">Black soldier fly</name>
    <dbReference type="NCBI Taxonomy" id="343691"/>
    <lineage>
        <taxon>Eukaryota</taxon>
        <taxon>Metazoa</taxon>
        <taxon>Ecdysozoa</taxon>
        <taxon>Arthropoda</taxon>
        <taxon>Hexapoda</taxon>
        <taxon>Insecta</taxon>
        <taxon>Pterygota</taxon>
        <taxon>Neoptera</taxon>
        <taxon>Endopterygota</taxon>
        <taxon>Diptera</taxon>
        <taxon>Brachycera</taxon>
        <taxon>Stratiomyomorpha</taxon>
        <taxon>Stratiomyidae</taxon>
        <taxon>Hermetiinae</taxon>
        <taxon>Hermetia</taxon>
    </lineage>
</organism>
<dbReference type="EMBL" id="LR899011">
    <property type="protein sequence ID" value="CAD7085904.1"/>
    <property type="molecule type" value="Genomic_DNA"/>
</dbReference>
<dbReference type="OrthoDB" id="6077919at2759"/>
<feature type="compositionally biased region" description="Acidic residues" evidence="9">
    <location>
        <begin position="175"/>
        <end position="189"/>
    </location>
</feature>
<feature type="domain" description="C2H2-type" evidence="10">
    <location>
        <begin position="299"/>
        <end position="326"/>
    </location>
</feature>
<feature type="domain" description="C2H2-type" evidence="10">
    <location>
        <begin position="239"/>
        <end position="266"/>
    </location>
</feature>
<dbReference type="InterPro" id="IPR012934">
    <property type="entry name" value="Znf_AD"/>
</dbReference>
<dbReference type="PROSITE" id="PS50157">
    <property type="entry name" value="ZINC_FINGER_C2H2_2"/>
    <property type="match status" value="7"/>
</dbReference>
<evidence type="ECO:0000256" key="4">
    <source>
        <dbReference type="ARBA" id="ARBA00022833"/>
    </source>
</evidence>
<dbReference type="SUPFAM" id="SSF57667">
    <property type="entry name" value="beta-beta-alpha zinc fingers"/>
    <property type="match status" value="5"/>
</dbReference>
<dbReference type="OMA" id="DEVCECE"/>
<feature type="binding site" evidence="8">
    <location>
        <position position="57"/>
    </location>
    <ligand>
        <name>Zn(2+)</name>
        <dbReference type="ChEBI" id="CHEBI:29105"/>
    </ligand>
</feature>
<evidence type="ECO:0000256" key="6">
    <source>
        <dbReference type="ARBA" id="ARBA00037948"/>
    </source>
</evidence>
<dbReference type="GO" id="GO:0000981">
    <property type="term" value="F:DNA-binding transcription factor activity, RNA polymerase II-specific"/>
    <property type="evidence" value="ECO:0007669"/>
    <property type="project" value="TreeGrafter"/>
</dbReference>
<keyword evidence="2" id="KW-0677">Repeat</keyword>
<dbReference type="Pfam" id="PF00096">
    <property type="entry name" value="zf-C2H2"/>
    <property type="match status" value="4"/>
</dbReference>
<dbReference type="GO" id="GO:0008270">
    <property type="term" value="F:zinc ion binding"/>
    <property type="evidence" value="ECO:0007669"/>
    <property type="project" value="UniProtKB-UniRule"/>
</dbReference>
<gene>
    <name evidence="12" type="ORF">HERILL_LOCUS8715</name>
</gene>
<dbReference type="InterPro" id="IPR013087">
    <property type="entry name" value="Znf_C2H2_type"/>
</dbReference>
<evidence type="ECO:0000313" key="12">
    <source>
        <dbReference type="EMBL" id="CAD7085904.1"/>
    </source>
</evidence>
<feature type="region of interest" description="Disordered" evidence="9">
    <location>
        <begin position="173"/>
        <end position="211"/>
    </location>
</feature>
<evidence type="ECO:0000256" key="1">
    <source>
        <dbReference type="ARBA" id="ARBA00022723"/>
    </source>
</evidence>
<keyword evidence="4 8" id="KW-0862">Zinc</keyword>
<evidence type="ECO:0000256" key="3">
    <source>
        <dbReference type="ARBA" id="ARBA00022771"/>
    </source>
</evidence>
<feature type="domain" description="C2H2-type" evidence="10">
    <location>
        <begin position="410"/>
        <end position="438"/>
    </location>
</feature>
<reference evidence="12 13" key="1">
    <citation type="submission" date="2020-11" db="EMBL/GenBank/DDBJ databases">
        <authorList>
            <person name="Wallbank WR R."/>
            <person name="Pardo Diaz C."/>
            <person name="Kozak K."/>
            <person name="Martin S."/>
            <person name="Jiggins C."/>
            <person name="Moest M."/>
            <person name="Warren A I."/>
            <person name="Generalovic N T."/>
            <person name="Byers J.R.P. K."/>
            <person name="Montejo-Kovacevich G."/>
            <person name="Yen C E."/>
        </authorList>
    </citation>
    <scope>NUCLEOTIDE SEQUENCE [LARGE SCALE GENOMIC DNA]</scope>
</reference>
<dbReference type="Gene3D" id="3.40.1800.20">
    <property type="match status" value="1"/>
</dbReference>
<dbReference type="InterPro" id="IPR036236">
    <property type="entry name" value="Znf_C2H2_sf"/>
</dbReference>
<keyword evidence="13" id="KW-1185">Reference proteome</keyword>
<dbReference type="SMART" id="SM00868">
    <property type="entry name" value="zf-AD"/>
    <property type="match status" value="1"/>
</dbReference>
<dbReference type="PROSITE" id="PS00028">
    <property type="entry name" value="ZINC_FINGER_C2H2_1"/>
    <property type="match status" value="7"/>
</dbReference>
<dbReference type="AlphaFoldDB" id="A0A7R8URW2"/>
<dbReference type="Pfam" id="PF13894">
    <property type="entry name" value="zf-C2H2_4"/>
    <property type="match status" value="1"/>
</dbReference>
<dbReference type="Pfam" id="PF13912">
    <property type="entry name" value="zf-C2H2_6"/>
    <property type="match status" value="1"/>
</dbReference>
<feature type="domain" description="C2H2-type" evidence="10">
    <location>
        <begin position="354"/>
        <end position="381"/>
    </location>
</feature>
<feature type="binding site" evidence="8">
    <location>
        <position position="9"/>
    </location>
    <ligand>
        <name>Zn(2+)</name>
        <dbReference type="ChEBI" id="CHEBI:29105"/>
    </ligand>
</feature>
<accession>A0A7R8URW2</accession>
<feature type="binding site" evidence="8">
    <location>
        <position position="12"/>
    </location>
    <ligand>
        <name>Zn(2+)</name>
        <dbReference type="ChEBI" id="CHEBI:29105"/>
    </ligand>
</feature>
<dbReference type="InterPro" id="IPR050527">
    <property type="entry name" value="Snail/Krueppel_Znf"/>
</dbReference>
<dbReference type="Pfam" id="PF07776">
    <property type="entry name" value="zf-AD"/>
    <property type="match status" value="1"/>
</dbReference>
<dbReference type="GO" id="GO:0000978">
    <property type="term" value="F:RNA polymerase II cis-regulatory region sequence-specific DNA binding"/>
    <property type="evidence" value="ECO:0007669"/>
    <property type="project" value="TreeGrafter"/>
</dbReference>
<feature type="domain" description="ZAD" evidence="11">
    <location>
        <begin position="7"/>
        <end position="81"/>
    </location>
</feature>
<feature type="domain" description="C2H2-type" evidence="10">
    <location>
        <begin position="382"/>
        <end position="409"/>
    </location>
</feature>
<evidence type="ECO:0000313" key="13">
    <source>
        <dbReference type="Proteomes" id="UP000594454"/>
    </source>
</evidence>
<dbReference type="FunFam" id="3.30.160.60:FF:000202">
    <property type="entry name" value="Zinc finger protein 574"/>
    <property type="match status" value="1"/>
</dbReference>
<evidence type="ECO:0000256" key="7">
    <source>
        <dbReference type="PROSITE-ProRule" id="PRU00042"/>
    </source>
</evidence>
<dbReference type="PROSITE" id="PS51915">
    <property type="entry name" value="ZAD"/>
    <property type="match status" value="1"/>
</dbReference>